<keyword evidence="2" id="KW-1185">Reference proteome</keyword>
<sequence>MHQERVTAVSGGNALAGGRWLRVIGNQTIETGDLVWTDGRCVYGNLAEGGEAALVAAGRELQIPIFLDDGTHCLYRGNKLRTGAKGAMHSLMVNRGSEVAFSNKYDVVDVSLSAAGEARELLGEAYRRENGTVGYSSRDYGEYIGSKFGIYFDNGVHERYGIRDWYAAAEDIVHLPLLREGARLAGAAALRQLAKDAPSGRPEEKTVLQLEQCEIIGGWQESEQDYCLFLRGIGRTIYMSGNHLSCSGAPDYCWAADEKSFDFLSVVYELEMAATPSAISILREKYTSGRVLSISGISVEDDDVKKGFIGVIDSIDLPLPDGFRLTMQRREKKQKESSSRDSNAYRYTLRIPGNEEICELDGYEPGDRLLACKTRPGMWLVSHKGELYRCGKGGRKNIKVGSSCRNARLRPMRNIRKWMKGET</sequence>
<organism evidence="1 2">
    <name type="scientific">Selenomonas bovis</name>
    <dbReference type="NCBI Taxonomy" id="416586"/>
    <lineage>
        <taxon>Bacteria</taxon>
        <taxon>Bacillati</taxon>
        <taxon>Bacillota</taxon>
        <taxon>Negativicutes</taxon>
        <taxon>Selenomonadales</taxon>
        <taxon>Selenomonadaceae</taxon>
        <taxon>Selenomonas</taxon>
    </lineage>
</organism>
<accession>A0A848B501</accession>
<name>A0A848B501_9FIRM</name>
<dbReference type="EMBL" id="JABAFA010000028">
    <property type="protein sequence ID" value="NMD99379.1"/>
    <property type="molecule type" value="Genomic_DNA"/>
</dbReference>
<comment type="caution">
    <text evidence="1">The sequence shown here is derived from an EMBL/GenBank/DDBJ whole genome shotgun (WGS) entry which is preliminary data.</text>
</comment>
<evidence type="ECO:0000313" key="2">
    <source>
        <dbReference type="Proteomes" id="UP000543804"/>
    </source>
</evidence>
<gene>
    <name evidence="1" type="ORF">HF878_07845</name>
</gene>
<proteinExistence type="predicted"/>
<dbReference type="Proteomes" id="UP000543804">
    <property type="component" value="Unassembled WGS sequence"/>
</dbReference>
<reference evidence="1 2" key="1">
    <citation type="submission" date="2020-04" db="EMBL/GenBank/DDBJ databases">
        <authorList>
            <person name="Hitch T.C.A."/>
            <person name="Wylensek D."/>
            <person name="Clavel T."/>
        </authorList>
    </citation>
    <scope>NUCLEOTIDE SEQUENCE [LARGE SCALE GENOMIC DNA]</scope>
    <source>
        <strain evidence="1 2">PG-130-P53-12</strain>
    </source>
</reference>
<dbReference type="RefSeq" id="WP_170077731.1">
    <property type="nucleotide sequence ID" value="NZ_JABAFA010000028.1"/>
</dbReference>
<evidence type="ECO:0000313" key="1">
    <source>
        <dbReference type="EMBL" id="NMD99379.1"/>
    </source>
</evidence>
<dbReference type="AlphaFoldDB" id="A0A848B501"/>
<protein>
    <submittedName>
        <fullName evidence="1">Uncharacterized protein</fullName>
    </submittedName>
</protein>